<feature type="transmembrane region" description="Helical" evidence="1">
    <location>
        <begin position="12"/>
        <end position="33"/>
    </location>
</feature>
<dbReference type="RefSeq" id="WP_010903047.1">
    <property type="nucleotide sequence ID" value="NZ_VRYN01000007.1"/>
</dbReference>
<sequence length="116" mass="12951">MSVRNRLHGWQTMFHIELLYGVLFIGGFAVLVYRFDPRVAAFEAGLVVGYILRVWEKMSIYERAIQDAVSEAAEEQVQAEAEARVGDEVESRVPDAVSEQVAAELSEESTGSDAER</sequence>
<keyword evidence="1" id="KW-0472">Membrane</keyword>
<name>A0A4D6GTS1_HALS9</name>
<dbReference type="Proteomes" id="UP000296216">
    <property type="component" value="Chromosome"/>
</dbReference>
<feature type="transmembrane region" description="Helical" evidence="1">
    <location>
        <begin position="39"/>
        <end position="55"/>
    </location>
</feature>
<reference evidence="2 4" key="1">
    <citation type="journal article" date="2019" name="Microbiol. Resour. Announc.">
        <title>The Genome Sequence of the Halobacterium salinarum Type Strain Is Closely Related to That of Laboratory Strains NRC-1 and R1.</title>
        <authorList>
            <person name="Pfeiffer F."/>
            <person name="Marchfelder A."/>
            <person name="Habermann B."/>
            <person name="Dyall-Smith M.L."/>
        </authorList>
    </citation>
    <scope>NUCLEOTIDE SEQUENCE [LARGE SCALE GENOMIC DNA]</scope>
    <source>
        <strain evidence="2">91-R6</strain>
        <strain evidence="4">ATCC 33171 / DSM 3754 / JCM 8978 / NBRC 102687 / NCIMB 764 / 91-R6</strain>
    </source>
</reference>
<evidence type="ECO:0000313" key="4">
    <source>
        <dbReference type="Proteomes" id="UP000296216"/>
    </source>
</evidence>
<organism evidence="2 4">
    <name type="scientific">Halobacterium salinarum (strain ATCC 33171 / DSM 3754 / JCM 8978 / NBRC 102687 / NCIMB 764 / 91-R6)</name>
    <dbReference type="NCBI Taxonomy" id="2597657"/>
    <lineage>
        <taxon>Archaea</taxon>
        <taxon>Methanobacteriati</taxon>
        <taxon>Methanobacteriota</taxon>
        <taxon>Stenosarchaea group</taxon>
        <taxon>Halobacteria</taxon>
        <taxon>Halobacteriales</taxon>
        <taxon>Halobacteriaceae</taxon>
        <taxon>Halobacterium</taxon>
    </lineage>
</organism>
<accession>A0A4D6GTS1</accession>
<evidence type="ECO:0000313" key="5">
    <source>
        <dbReference type="Proteomes" id="UP000323075"/>
    </source>
</evidence>
<evidence type="ECO:0000313" key="3">
    <source>
        <dbReference type="EMBL" id="TYO75124.1"/>
    </source>
</evidence>
<dbReference type="AlphaFoldDB" id="A0A4D6GTS1"/>
<dbReference type="EMBL" id="VRYN01000007">
    <property type="protein sequence ID" value="TYO75124.1"/>
    <property type="molecule type" value="Genomic_DNA"/>
</dbReference>
<reference evidence="3 5" key="2">
    <citation type="submission" date="2019-07" db="EMBL/GenBank/DDBJ databases">
        <title>Genomic Encyclopedia of Archaeal and Bacterial Type Strains, Phase II (KMG-II): from individual species to whole genera.</title>
        <authorList>
            <person name="Goeker M."/>
        </authorList>
    </citation>
    <scope>NUCLEOTIDE SEQUENCE [LARGE SCALE GENOMIC DNA]</scope>
    <source>
        <strain evidence="3 5">DSM 3754</strain>
    </source>
</reference>
<dbReference type="EMBL" id="CP038631">
    <property type="protein sequence ID" value="QCC45204.1"/>
    <property type="molecule type" value="Genomic_DNA"/>
</dbReference>
<reference evidence="2" key="3">
    <citation type="journal article" name="MicrobiologyOpen">
        <title>Whole-genome comparison between the type strain of Halobacterium salinarum (DSM 3754(T)) and the laboratory strains R1 and NRC-1.</title>
        <authorList>
            <person name="Pfeiffer F."/>
            <person name="Losensky G."/>
            <person name="Marchfelder A."/>
            <person name="Habermann B."/>
            <person name="Dyall-Smith M."/>
        </authorList>
    </citation>
    <scope>NUCLEOTIDE SEQUENCE</scope>
    <source>
        <strain evidence="2">91-R6</strain>
    </source>
</reference>
<evidence type="ECO:0000313" key="2">
    <source>
        <dbReference type="EMBL" id="QCC45204.1"/>
    </source>
</evidence>
<dbReference type="Proteomes" id="UP000323075">
    <property type="component" value="Unassembled WGS sequence"/>
</dbReference>
<dbReference type="GeneID" id="68694158"/>
<keyword evidence="1" id="KW-0812">Transmembrane</keyword>
<gene>
    <name evidence="3" type="ORF">APQ99_02084</name>
    <name evidence="2" type="ORF">HBSAL_07770</name>
</gene>
<protein>
    <submittedName>
        <fullName evidence="2">Uncharacterized protein</fullName>
    </submittedName>
</protein>
<keyword evidence="1" id="KW-1133">Transmembrane helix</keyword>
<proteinExistence type="predicted"/>
<evidence type="ECO:0000256" key="1">
    <source>
        <dbReference type="SAM" id="Phobius"/>
    </source>
</evidence>